<proteinExistence type="predicted"/>
<keyword evidence="2" id="KW-1185">Reference proteome</keyword>
<accession>A0ABN7SQ14</accession>
<reference evidence="1 2" key="1">
    <citation type="submission" date="2021-04" db="EMBL/GenBank/DDBJ databases">
        <authorList>
            <person name="Bliznina A."/>
        </authorList>
    </citation>
    <scope>NUCLEOTIDE SEQUENCE [LARGE SCALE GENOMIC DNA]</scope>
</reference>
<evidence type="ECO:0000313" key="2">
    <source>
        <dbReference type="Proteomes" id="UP001158576"/>
    </source>
</evidence>
<protein>
    <submittedName>
        <fullName evidence="1">Oidioi.mRNA.OKI2018_I69.chr1.g2108.t1.cds</fullName>
    </submittedName>
</protein>
<dbReference type="EMBL" id="OU015566">
    <property type="protein sequence ID" value="CAG5105409.1"/>
    <property type="molecule type" value="Genomic_DNA"/>
</dbReference>
<organism evidence="1 2">
    <name type="scientific">Oikopleura dioica</name>
    <name type="common">Tunicate</name>
    <dbReference type="NCBI Taxonomy" id="34765"/>
    <lineage>
        <taxon>Eukaryota</taxon>
        <taxon>Metazoa</taxon>
        <taxon>Chordata</taxon>
        <taxon>Tunicata</taxon>
        <taxon>Appendicularia</taxon>
        <taxon>Copelata</taxon>
        <taxon>Oikopleuridae</taxon>
        <taxon>Oikopleura</taxon>
    </lineage>
</organism>
<name>A0ABN7SQ14_OIKDI</name>
<sequence length="307" mass="34857">MQKRRPHSPELYRFERSILNKTEWVSMLKRVSSYRSHLQDFSVLFGKTLEALSTELQQAEHQQQHSSFDNCSAELVQPLRQQANDEISIARIVDAEVTRFRLSEELWNAAHSSAAKKIGKLAVMHMFYATWSLDLLNRFPESSDGRSALENLLVGVSYFLENGFKGTLFDEQSHLTGSLESELQCIEIRACRFGNVSASDDPDGSGESNVGLPQAQSLLENDCGEFIEWEKENFAMILKISSFKECFEQINTAARRRELLCAGKTCWIEPGTRFEGDPQFYCSASQTVKTNGFGVFFCMILLLSFIQ</sequence>
<evidence type="ECO:0000313" key="1">
    <source>
        <dbReference type="EMBL" id="CAG5105409.1"/>
    </source>
</evidence>
<dbReference type="Proteomes" id="UP001158576">
    <property type="component" value="Chromosome 1"/>
</dbReference>
<gene>
    <name evidence="1" type="ORF">OKIOD_LOCUS10873</name>
</gene>